<evidence type="ECO:0000256" key="6">
    <source>
        <dbReference type="ARBA" id="ARBA00022960"/>
    </source>
</evidence>
<proteinExistence type="inferred from homology"/>
<evidence type="ECO:0000259" key="12">
    <source>
        <dbReference type="Pfam" id="PF01225"/>
    </source>
</evidence>
<name>A0ABW5N0H9_9FLAO</name>
<evidence type="ECO:0000256" key="7">
    <source>
        <dbReference type="ARBA" id="ARBA00022984"/>
    </source>
</evidence>
<dbReference type="Pfam" id="PF08245">
    <property type="entry name" value="Mur_ligase_M"/>
    <property type="match status" value="1"/>
</dbReference>
<feature type="domain" description="Mur ligase central" evidence="14">
    <location>
        <begin position="96"/>
        <end position="275"/>
    </location>
</feature>
<keyword evidence="7 10" id="KW-0573">Peptidoglycan synthesis</keyword>
<comment type="subcellular location">
    <subcellularLocation>
        <location evidence="10 11">Cytoplasm</location>
    </subcellularLocation>
</comment>
<keyword evidence="9 10" id="KW-0961">Cell wall biogenesis/degradation</keyword>
<keyword evidence="4 10" id="KW-0547">Nucleotide-binding</keyword>
<protein>
    <recommendedName>
        <fullName evidence="10 11">UDP-N-acetylmuramoyl-tripeptide--D-alanyl-D-alanine ligase</fullName>
        <ecNumber evidence="10 11">6.3.2.10</ecNumber>
    </recommendedName>
    <alternativeName>
        <fullName evidence="10">D-alanyl-D-alanine-adding enzyme</fullName>
    </alternativeName>
</protein>
<reference evidence="16" key="1">
    <citation type="journal article" date="2019" name="Int. J. Syst. Evol. Microbiol.">
        <title>The Global Catalogue of Microorganisms (GCM) 10K type strain sequencing project: providing services to taxonomists for standard genome sequencing and annotation.</title>
        <authorList>
            <consortium name="The Broad Institute Genomics Platform"/>
            <consortium name="The Broad Institute Genome Sequencing Center for Infectious Disease"/>
            <person name="Wu L."/>
            <person name="Ma J."/>
        </authorList>
    </citation>
    <scope>NUCLEOTIDE SEQUENCE [LARGE SCALE GENOMIC DNA]</scope>
    <source>
        <strain evidence="16">KCTC 52368</strain>
    </source>
</reference>
<comment type="pathway">
    <text evidence="10 11">Cell wall biogenesis; peptidoglycan biosynthesis.</text>
</comment>
<dbReference type="Gene3D" id="3.90.190.20">
    <property type="entry name" value="Mur ligase, C-terminal domain"/>
    <property type="match status" value="1"/>
</dbReference>
<comment type="function">
    <text evidence="10 11">Involved in cell wall formation. Catalyzes the final step in the synthesis of UDP-N-acetylmuramoyl-pentapeptide, the precursor of murein.</text>
</comment>
<feature type="domain" description="Mur ligase C-terminal" evidence="13">
    <location>
        <begin position="299"/>
        <end position="376"/>
    </location>
</feature>
<comment type="similarity">
    <text evidence="10">Belongs to the MurCDEF family. MurF subfamily.</text>
</comment>
<sequence>MNVTELHKLFLQFPEISTDTRKITPNCIFFALKGSNFNGNKFAEEALKEGASYAIVDEVDYQTSEKTILVDNVLETLQELATFHRNYSKTRVISLTGSNGKTTTKELINLVLSKKYKTIATKGNLNNHIGVPLTLLSIKEDTELAIVEMGANHQGEIAFLSGLAQPDFGYITNFGKAHLEGFGGVEGVIKGKSELFTYLIENDKRIFLNADDAIQKEKLATYIKKFGFSQTDSVYYQIELLSASPFVQIKFEDLVVNTNLIGAYNFHNCCAAILMGKYFNVPPNEIKVALEFYNPDNNRSQLMKKNGHEIILDAYNANPTSMMAALENLSLIESSQKTLFLGDMFELGETANEEHQSIADYAQKLGFKDVYLVGENFFKVNTTFQKFKSFEKLKSYLVDTNLPKSTMLIKGSRGMALERILELL</sequence>
<evidence type="ECO:0000256" key="1">
    <source>
        <dbReference type="ARBA" id="ARBA00022490"/>
    </source>
</evidence>
<feature type="domain" description="Mur ligase N-terminal catalytic" evidence="12">
    <location>
        <begin position="16"/>
        <end position="83"/>
    </location>
</feature>
<keyword evidence="3 10" id="KW-0132">Cell division</keyword>
<keyword evidence="5 10" id="KW-0067">ATP-binding</keyword>
<dbReference type="RefSeq" id="WP_377768621.1">
    <property type="nucleotide sequence ID" value="NZ_JBHULB010000083.1"/>
</dbReference>
<keyword evidence="2 10" id="KW-0436">Ligase</keyword>
<dbReference type="EC" id="6.3.2.10" evidence="10 11"/>
<dbReference type="Gene3D" id="3.40.1190.10">
    <property type="entry name" value="Mur-like, catalytic domain"/>
    <property type="match status" value="1"/>
</dbReference>
<dbReference type="InterPro" id="IPR005863">
    <property type="entry name" value="UDP-N-AcMur_synth"/>
</dbReference>
<dbReference type="InterPro" id="IPR035911">
    <property type="entry name" value="MurE/MurF_N"/>
</dbReference>
<evidence type="ECO:0000259" key="14">
    <source>
        <dbReference type="Pfam" id="PF08245"/>
    </source>
</evidence>
<evidence type="ECO:0000259" key="13">
    <source>
        <dbReference type="Pfam" id="PF02875"/>
    </source>
</evidence>
<dbReference type="HAMAP" id="MF_02019">
    <property type="entry name" value="MurF"/>
    <property type="match status" value="1"/>
</dbReference>
<accession>A0ABW5N0H9</accession>
<dbReference type="Gene3D" id="3.40.1390.10">
    <property type="entry name" value="MurE/MurF, N-terminal domain"/>
    <property type="match status" value="1"/>
</dbReference>
<keyword evidence="16" id="KW-1185">Reference proteome</keyword>
<evidence type="ECO:0000313" key="16">
    <source>
        <dbReference type="Proteomes" id="UP001597526"/>
    </source>
</evidence>
<dbReference type="InterPro" id="IPR051046">
    <property type="entry name" value="MurCDEF_CellWall_CoF430Synth"/>
</dbReference>
<dbReference type="InterPro" id="IPR000713">
    <property type="entry name" value="Mur_ligase_N"/>
</dbReference>
<evidence type="ECO:0000256" key="2">
    <source>
        <dbReference type="ARBA" id="ARBA00022598"/>
    </source>
</evidence>
<feature type="binding site" evidence="10">
    <location>
        <begin position="97"/>
        <end position="103"/>
    </location>
    <ligand>
        <name>ATP</name>
        <dbReference type="ChEBI" id="CHEBI:30616"/>
    </ligand>
</feature>
<dbReference type="Pfam" id="PF02875">
    <property type="entry name" value="Mur_ligase_C"/>
    <property type="match status" value="1"/>
</dbReference>
<dbReference type="SUPFAM" id="SSF53623">
    <property type="entry name" value="MurD-like peptide ligases, catalytic domain"/>
    <property type="match status" value="1"/>
</dbReference>
<evidence type="ECO:0000256" key="3">
    <source>
        <dbReference type="ARBA" id="ARBA00022618"/>
    </source>
</evidence>
<dbReference type="InterPro" id="IPR004101">
    <property type="entry name" value="Mur_ligase_C"/>
</dbReference>
<evidence type="ECO:0000256" key="4">
    <source>
        <dbReference type="ARBA" id="ARBA00022741"/>
    </source>
</evidence>
<evidence type="ECO:0000256" key="9">
    <source>
        <dbReference type="ARBA" id="ARBA00023316"/>
    </source>
</evidence>
<dbReference type="InterPro" id="IPR036565">
    <property type="entry name" value="Mur-like_cat_sf"/>
</dbReference>
<dbReference type="EMBL" id="JBHULB010000083">
    <property type="protein sequence ID" value="MFD2589145.1"/>
    <property type="molecule type" value="Genomic_DNA"/>
</dbReference>
<dbReference type="SUPFAM" id="SSF63418">
    <property type="entry name" value="MurE/MurF N-terminal domain"/>
    <property type="match status" value="1"/>
</dbReference>
<dbReference type="InterPro" id="IPR013221">
    <property type="entry name" value="Mur_ligase_cen"/>
</dbReference>
<dbReference type="PANTHER" id="PTHR43024">
    <property type="entry name" value="UDP-N-ACETYLMURAMOYL-TRIPEPTIDE--D-ALANYL-D-ALANINE LIGASE"/>
    <property type="match status" value="1"/>
</dbReference>
<evidence type="ECO:0000256" key="11">
    <source>
        <dbReference type="RuleBase" id="RU004136"/>
    </source>
</evidence>
<gene>
    <name evidence="10 15" type="primary">murF</name>
    <name evidence="15" type="ORF">ACFSQJ_19630</name>
</gene>
<evidence type="ECO:0000313" key="15">
    <source>
        <dbReference type="EMBL" id="MFD2589145.1"/>
    </source>
</evidence>
<comment type="caution">
    <text evidence="15">The sequence shown here is derived from an EMBL/GenBank/DDBJ whole genome shotgun (WGS) entry which is preliminary data.</text>
</comment>
<dbReference type="Pfam" id="PF01225">
    <property type="entry name" value="Mur_ligase"/>
    <property type="match status" value="1"/>
</dbReference>
<dbReference type="Proteomes" id="UP001597526">
    <property type="component" value="Unassembled WGS sequence"/>
</dbReference>
<keyword evidence="1 10" id="KW-0963">Cytoplasm</keyword>
<keyword evidence="8 10" id="KW-0131">Cell cycle</keyword>
<evidence type="ECO:0000256" key="10">
    <source>
        <dbReference type="HAMAP-Rule" id="MF_02019"/>
    </source>
</evidence>
<dbReference type="SUPFAM" id="SSF53244">
    <property type="entry name" value="MurD-like peptide ligases, peptide-binding domain"/>
    <property type="match status" value="1"/>
</dbReference>
<keyword evidence="6 10" id="KW-0133">Cell shape</keyword>
<dbReference type="InterPro" id="IPR036615">
    <property type="entry name" value="Mur_ligase_C_dom_sf"/>
</dbReference>
<dbReference type="NCBIfam" id="TIGR01143">
    <property type="entry name" value="murF"/>
    <property type="match status" value="1"/>
</dbReference>
<dbReference type="GO" id="GO:0047480">
    <property type="term" value="F:UDP-N-acetylmuramoyl-tripeptide-D-alanyl-D-alanine ligase activity"/>
    <property type="evidence" value="ECO:0007669"/>
    <property type="project" value="UniProtKB-EC"/>
</dbReference>
<evidence type="ECO:0000256" key="8">
    <source>
        <dbReference type="ARBA" id="ARBA00023306"/>
    </source>
</evidence>
<dbReference type="PANTHER" id="PTHR43024:SF1">
    <property type="entry name" value="UDP-N-ACETYLMURAMOYL-TRIPEPTIDE--D-ALANYL-D-ALANINE LIGASE"/>
    <property type="match status" value="1"/>
</dbReference>
<organism evidence="15 16">
    <name type="scientific">Croceitalea marina</name>
    <dbReference type="NCBI Taxonomy" id="1775166"/>
    <lineage>
        <taxon>Bacteria</taxon>
        <taxon>Pseudomonadati</taxon>
        <taxon>Bacteroidota</taxon>
        <taxon>Flavobacteriia</taxon>
        <taxon>Flavobacteriales</taxon>
        <taxon>Flavobacteriaceae</taxon>
        <taxon>Croceitalea</taxon>
    </lineage>
</organism>
<comment type="catalytic activity">
    <reaction evidence="10 11">
        <text>D-alanyl-D-alanine + UDP-N-acetyl-alpha-D-muramoyl-L-alanyl-gamma-D-glutamyl-meso-2,6-diaminopimelate + ATP = UDP-N-acetyl-alpha-D-muramoyl-L-alanyl-gamma-D-glutamyl-meso-2,6-diaminopimeloyl-D-alanyl-D-alanine + ADP + phosphate + H(+)</text>
        <dbReference type="Rhea" id="RHEA:28374"/>
        <dbReference type="ChEBI" id="CHEBI:15378"/>
        <dbReference type="ChEBI" id="CHEBI:30616"/>
        <dbReference type="ChEBI" id="CHEBI:43474"/>
        <dbReference type="ChEBI" id="CHEBI:57822"/>
        <dbReference type="ChEBI" id="CHEBI:61386"/>
        <dbReference type="ChEBI" id="CHEBI:83905"/>
        <dbReference type="ChEBI" id="CHEBI:456216"/>
        <dbReference type="EC" id="6.3.2.10"/>
    </reaction>
</comment>
<evidence type="ECO:0000256" key="5">
    <source>
        <dbReference type="ARBA" id="ARBA00022840"/>
    </source>
</evidence>